<protein>
    <submittedName>
        <fullName evidence="4">S-layer homology domain-containing protein</fullName>
    </submittedName>
</protein>
<dbReference type="Pfam" id="PF00395">
    <property type="entry name" value="SLH"/>
    <property type="match status" value="2"/>
</dbReference>
<feature type="domain" description="SLH" evidence="3">
    <location>
        <begin position="397"/>
        <end position="452"/>
    </location>
</feature>
<evidence type="ECO:0000313" key="5">
    <source>
        <dbReference type="Proteomes" id="UP000824124"/>
    </source>
</evidence>
<evidence type="ECO:0000256" key="1">
    <source>
        <dbReference type="ARBA" id="ARBA00022737"/>
    </source>
</evidence>
<feature type="signal peptide" evidence="2">
    <location>
        <begin position="1"/>
        <end position="29"/>
    </location>
</feature>
<keyword evidence="1" id="KW-0677">Repeat</keyword>
<name>A0A9D1HLJ0_9FIRM</name>
<keyword evidence="2" id="KW-0732">Signal</keyword>
<sequence>MTMHKNGKRLLAILLTALLMLAMPLSAWAAVNQVSSTSSNAKDESISVNKTQLQSGKINLSNIQMTGEKSDKFIMIEKSAMEYAAQQGLNVGVSTNYMSVSFPASAVVNSAEWKQAATRSTTFSFIMEIDDDYGVSLAQALSATAQGQLGCTSVSSDGLGFEFYFRGANQSYTYIYKLAEDMTLSYNYTVNYRGATRRPAEKSLALVWADIDKKLASTKVTNVLLESRVDLTNQTVTVKTPYTCGAYVLVGQTNADNTQTTLAGSTNNPALTGEVNTNGVPGWAAANVAQMQAAKVVSSDLNGKNFSAPISRAEFAAYIVRLLGVTSETATNPFKDLNTGNPYYNEILAASKAGLVAGRTATAFEPDANITRQEIAVLFSRAMAYAHADISTDLTKLNQFADAKTIGDWAKNSAAICVNAGLVAGRENGFAPLENTSWTEAVVMLSRLSGLL</sequence>
<evidence type="ECO:0000259" key="3">
    <source>
        <dbReference type="PROSITE" id="PS51272"/>
    </source>
</evidence>
<feature type="domain" description="SLH" evidence="3">
    <location>
        <begin position="330"/>
        <end position="393"/>
    </location>
</feature>
<comment type="caution">
    <text evidence="4">The sequence shown here is derived from an EMBL/GenBank/DDBJ whole genome shotgun (WGS) entry which is preliminary data.</text>
</comment>
<dbReference type="AlphaFoldDB" id="A0A9D1HLJ0"/>
<reference evidence="4" key="1">
    <citation type="submission" date="2020-10" db="EMBL/GenBank/DDBJ databases">
        <authorList>
            <person name="Gilroy R."/>
        </authorList>
    </citation>
    <scope>NUCLEOTIDE SEQUENCE</scope>
    <source>
        <strain evidence="4">2830</strain>
    </source>
</reference>
<evidence type="ECO:0000256" key="2">
    <source>
        <dbReference type="SAM" id="SignalP"/>
    </source>
</evidence>
<accession>A0A9D1HLJ0</accession>
<dbReference type="PROSITE" id="PS51272">
    <property type="entry name" value="SLH"/>
    <property type="match status" value="2"/>
</dbReference>
<proteinExistence type="predicted"/>
<gene>
    <name evidence="4" type="ORF">IAB00_02660</name>
</gene>
<reference evidence="4" key="2">
    <citation type="journal article" date="2021" name="PeerJ">
        <title>Extensive microbial diversity within the chicken gut microbiome revealed by metagenomics and culture.</title>
        <authorList>
            <person name="Gilroy R."/>
            <person name="Ravi A."/>
            <person name="Getino M."/>
            <person name="Pursley I."/>
            <person name="Horton D.L."/>
            <person name="Alikhan N.F."/>
            <person name="Baker D."/>
            <person name="Gharbi K."/>
            <person name="Hall N."/>
            <person name="Watson M."/>
            <person name="Adriaenssens E.M."/>
            <person name="Foster-Nyarko E."/>
            <person name="Jarju S."/>
            <person name="Secka A."/>
            <person name="Antonio M."/>
            <person name="Oren A."/>
            <person name="Chaudhuri R.R."/>
            <person name="La Ragione R."/>
            <person name="Hildebrand F."/>
            <person name="Pallen M.J."/>
        </authorList>
    </citation>
    <scope>NUCLEOTIDE SEQUENCE</scope>
    <source>
        <strain evidence="4">2830</strain>
    </source>
</reference>
<organism evidence="4 5">
    <name type="scientific">Candidatus Avidehalobacter gallistercoris</name>
    <dbReference type="NCBI Taxonomy" id="2840694"/>
    <lineage>
        <taxon>Bacteria</taxon>
        <taxon>Bacillati</taxon>
        <taxon>Bacillota</taxon>
        <taxon>Clostridia</taxon>
        <taxon>Eubacteriales</taxon>
        <taxon>Peptococcaceae</taxon>
        <taxon>Peptococcaceae incertae sedis</taxon>
        <taxon>Candidatus Avidehalobacter</taxon>
    </lineage>
</organism>
<feature type="chain" id="PRO_5039505648" evidence="2">
    <location>
        <begin position="30"/>
        <end position="452"/>
    </location>
</feature>
<dbReference type="EMBL" id="DVMH01000017">
    <property type="protein sequence ID" value="HIU10133.1"/>
    <property type="molecule type" value="Genomic_DNA"/>
</dbReference>
<dbReference type="InterPro" id="IPR001119">
    <property type="entry name" value="SLH_dom"/>
</dbReference>
<evidence type="ECO:0000313" key="4">
    <source>
        <dbReference type="EMBL" id="HIU10133.1"/>
    </source>
</evidence>
<dbReference type="Proteomes" id="UP000824124">
    <property type="component" value="Unassembled WGS sequence"/>
</dbReference>